<dbReference type="Proteomes" id="UP001219525">
    <property type="component" value="Unassembled WGS sequence"/>
</dbReference>
<evidence type="ECO:0000313" key="8">
    <source>
        <dbReference type="Proteomes" id="UP001219525"/>
    </source>
</evidence>
<feature type="region of interest" description="Disordered" evidence="5">
    <location>
        <begin position="1"/>
        <end position="54"/>
    </location>
</feature>
<evidence type="ECO:0000256" key="1">
    <source>
        <dbReference type="ARBA" id="ARBA00022723"/>
    </source>
</evidence>
<evidence type="ECO:0000259" key="6">
    <source>
        <dbReference type="PROSITE" id="PS50114"/>
    </source>
</evidence>
<dbReference type="Pfam" id="PF00320">
    <property type="entry name" value="GATA"/>
    <property type="match status" value="1"/>
</dbReference>
<protein>
    <recommendedName>
        <fullName evidence="6">GATA-type domain-containing protein</fullName>
    </recommendedName>
</protein>
<dbReference type="InterPro" id="IPR000679">
    <property type="entry name" value="Znf_GATA"/>
</dbReference>
<name>A0AAD6UTA0_9AGAR</name>
<keyword evidence="8" id="KW-1185">Reference proteome</keyword>
<evidence type="ECO:0000256" key="3">
    <source>
        <dbReference type="ARBA" id="ARBA00022833"/>
    </source>
</evidence>
<proteinExistence type="predicted"/>
<dbReference type="CDD" id="cd00202">
    <property type="entry name" value="ZnF_GATA"/>
    <property type="match status" value="1"/>
</dbReference>
<evidence type="ECO:0000256" key="5">
    <source>
        <dbReference type="SAM" id="MobiDB-lite"/>
    </source>
</evidence>
<feature type="domain" description="GATA-type" evidence="6">
    <location>
        <begin position="34"/>
        <end position="69"/>
    </location>
</feature>
<dbReference type="EMBL" id="JARJCW010000101">
    <property type="protein sequence ID" value="KAJ7194150.1"/>
    <property type="molecule type" value="Genomic_DNA"/>
</dbReference>
<dbReference type="PANTHER" id="PTHR45658:SF122">
    <property type="entry name" value="GATA ZINC FINGER DOMAIN-CONTAINING PROTEIN 6"/>
    <property type="match status" value="1"/>
</dbReference>
<dbReference type="PROSITE" id="PS50114">
    <property type="entry name" value="GATA_ZN_FINGER_2"/>
    <property type="match status" value="1"/>
</dbReference>
<dbReference type="SUPFAM" id="SSF57716">
    <property type="entry name" value="Glucocorticoid receptor-like (DNA-binding domain)"/>
    <property type="match status" value="1"/>
</dbReference>
<dbReference type="PANTHER" id="PTHR45658">
    <property type="entry name" value="GATA TRANSCRIPTION FACTOR"/>
    <property type="match status" value="1"/>
</dbReference>
<reference evidence="7" key="1">
    <citation type="submission" date="2023-03" db="EMBL/GenBank/DDBJ databases">
        <title>Massive genome expansion in bonnet fungi (Mycena s.s.) driven by repeated elements and novel gene families across ecological guilds.</title>
        <authorList>
            <consortium name="Lawrence Berkeley National Laboratory"/>
            <person name="Harder C.B."/>
            <person name="Miyauchi S."/>
            <person name="Viragh M."/>
            <person name="Kuo A."/>
            <person name="Thoen E."/>
            <person name="Andreopoulos B."/>
            <person name="Lu D."/>
            <person name="Skrede I."/>
            <person name="Drula E."/>
            <person name="Henrissat B."/>
            <person name="Morin E."/>
            <person name="Kohler A."/>
            <person name="Barry K."/>
            <person name="LaButti K."/>
            <person name="Morin E."/>
            <person name="Salamov A."/>
            <person name="Lipzen A."/>
            <person name="Mereny Z."/>
            <person name="Hegedus B."/>
            <person name="Baldrian P."/>
            <person name="Stursova M."/>
            <person name="Weitz H."/>
            <person name="Taylor A."/>
            <person name="Grigoriev I.V."/>
            <person name="Nagy L.G."/>
            <person name="Martin F."/>
            <person name="Kauserud H."/>
        </authorList>
    </citation>
    <scope>NUCLEOTIDE SEQUENCE</scope>
    <source>
        <strain evidence="7">9144</strain>
    </source>
</reference>
<feature type="region of interest" description="Disordered" evidence="5">
    <location>
        <begin position="78"/>
        <end position="107"/>
    </location>
</feature>
<sequence>MEFIRTKRASATGAAARGAGAAKSEYRKRSRATPPAARKCHSCQTRETPEWRRGPDGVRTLCNACGLQYVKLLRKRKKEANGGTAVKIDSETLRASASARANMAEKS</sequence>
<comment type="caution">
    <text evidence="7">The sequence shown here is derived from an EMBL/GenBank/DDBJ whole genome shotgun (WGS) entry which is preliminary data.</text>
</comment>
<dbReference type="InterPro" id="IPR013088">
    <property type="entry name" value="Znf_NHR/GATA"/>
</dbReference>
<dbReference type="GO" id="GO:0043565">
    <property type="term" value="F:sequence-specific DNA binding"/>
    <property type="evidence" value="ECO:0007669"/>
    <property type="project" value="InterPro"/>
</dbReference>
<dbReference type="PROSITE" id="PS00344">
    <property type="entry name" value="GATA_ZN_FINGER_1"/>
    <property type="match status" value="1"/>
</dbReference>
<evidence type="ECO:0000256" key="2">
    <source>
        <dbReference type="ARBA" id="ARBA00022771"/>
    </source>
</evidence>
<keyword evidence="2 4" id="KW-0863">Zinc-finger</keyword>
<dbReference type="SMART" id="SM00401">
    <property type="entry name" value="ZnF_GATA"/>
    <property type="match status" value="1"/>
</dbReference>
<organism evidence="7 8">
    <name type="scientific">Mycena pura</name>
    <dbReference type="NCBI Taxonomy" id="153505"/>
    <lineage>
        <taxon>Eukaryota</taxon>
        <taxon>Fungi</taxon>
        <taxon>Dikarya</taxon>
        <taxon>Basidiomycota</taxon>
        <taxon>Agaricomycotina</taxon>
        <taxon>Agaricomycetes</taxon>
        <taxon>Agaricomycetidae</taxon>
        <taxon>Agaricales</taxon>
        <taxon>Marasmiineae</taxon>
        <taxon>Mycenaceae</taxon>
        <taxon>Mycena</taxon>
    </lineage>
</organism>
<feature type="non-terminal residue" evidence="7">
    <location>
        <position position="107"/>
    </location>
</feature>
<keyword evidence="1" id="KW-0479">Metal-binding</keyword>
<dbReference type="GO" id="GO:0006355">
    <property type="term" value="P:regulation of DNA-templated transcription"/>
    <property type="evidence" value="ECO:0007669"/>
    <property type="project" value="InterPro"/>
</dbReference>
<accession>A0AAD6UTA0</accession>
<dbReference type="Gene3D" id="3.30.50.10">
    <property type="entry name" value="Erythroid Transcription Factor GATA-1, subunit A"/>
    <property type="match status" value="1"/>
</dbReference>
<gene>
    <name evidence="7" type="ORF">GGX14DRAFT_586965</name>
</gene>
<evidence type="ECO:0000313" key="7">
    <source>
        <dbReference type="EMBL" id="KAJ7194150.1"/>
    </source>
</evidence>
<dbReference type="GO" id="GO:0008270">
    <property type="term" value="F:zinc ion binding"/>
    <property type="evidence" value="ECO:0007669"/>
    <property type="project" value="UniProtKB-KW"/>
</dbReference>
<dbReference type="AlphaFoldDB" id="A0AAD6UTA0"/>
<evidence type="ECO:0000256" key="4">
    <source>
        <dbReference type="PROSITE-ProRule" id="PRU00094"/>
    </source>
</evidence>
<dbReference type="InterPro" id="IPR051140">
    <property type="entry name" value="GATA_TF"/>
</dbReference>
<feature type="compositionally biased region" description="Low complexity" evidence="5">
    <location>
        <begin position="9"/>
        <end position="23"/>
    </location>
</feature>
<keyword evidence="3" id="KW-0862">Zinc</keyword>